<proteinExistence type="predicted"/>
<evidence type="ECO:0000313" key="2">
    <source>
        <dbReference type="Proteomes" id="UP000094501"/>
    </source>
</evidence>
<sequence length="331" mass="34521">MNGAAAALALAQKLGGVVDHAASEGMSRAARVMRETGSTPASFGEVRNRADTIVLIGDSPRARDPELLEKLFPAKALPRPGDNARELVVVGAKKGKTPAGLRTTEIDGKTALPELVASLGAAIRELPFEIRDAALAKKILSTGKRLRESAFAVFVYDPAEIEEPVLHTVLEAVRHLVKTTRAATLSLAAPGNGEGVNLCSTWTCGLPVRTSFAGETPENNMWAFETERLLKSGEADALVWIDALDGADAAPPTRAFRGISSVVLSSKPVKAGRDDVVVEVGAAVADHDAAVYLPPIAGIGEVKATSADASKPTVADVLNKIGTLIDAKRAA</sequence>
<protein>
    <recommendedName>
        <fullName evidence="3">Formylmethanofuran dehydrogenase subunit B</fullName>
    </recommendedName>
</protein>
<dbReference type="STRING" id="1774968.AUC68_06915"/>
<evidence type="ECO:0000313" key="1">
    <source>
        <dbReference type="EMBL" id="ODR98900.1"/>
    </source>
</evidence>
<dbReference type="EMBL" id="LPWG01000012">
    <property type="protein sequence ID" value="ODR98900.1"/>
    <property type="molecule type" value="Genomic_DNA"/>
</dbReference>
<name>A0A1E3VZF6_9HYPH</name>
<reference evidence="1 2" key="1">
    <citation type="journal article" date="2016" name="Environ. Microbiol.">
        <title>New Methyloceanibacter diversity from North Sea sediments includes methanotroph containing solely the soluble methane monooxygenase.</title>
        <authorList>
            <person name="Vekeman B."/>
            <person name="Kerckhof F.M."/>
            <person name="Cremers G."/>
            <person name="de Vos P."/>
            <person name="Vandamme P."/>
            <person name="Boon N."/>
            <person name="Op den Camp H.J."/>
            <person name="Heylen K."/>
        </authorList>
    </citation>
    <scope>NUCLEOTIDE SEQUENCE [LARGE SCALE GENOMIC DNA]</scope>
    <source>
        <strain evidence="1 2">R-67174</strain>
    </source>
</reference>
<gene>
    <name evidence="1" type="ORF">AUC68_06915</name>
</gene>
<evidence type="ECO:0008006" key="3">
    <source>
        <dbReference type="Google" id="ProtNLM"/>
    </source>
</evidence>
<keyword evidence="2" id="KW-1185">Reference proteome</keyword>
<dbReference type="AlphaFoldDB" id="A0A1E3VZF6"/>
<accession>A0A1E3VZF6</accession>
<organism evidence="1 2">
    <name type="scientific">Methyloceanibacter methanicus</name>
    <dbReference type="NCBI Taxonomy" id="1774968"/>
    <lineage>
        <taxon>Bacteria</taxon>
        <taxon>Pseudomonadati</taxon>
        <taxon>Pseudomonadota</taxon>
        <taxon>Alphaproteobacteria</taxon>
        <taxon>Hyphomicrobiales</taxon>
        <taxon>Hyphomicrobiaceae</taxon>
        <taxon>Methyloceanibacter</taxon>
    </lineage>
</organism>
<comment type="caution">
    <text evidence="1">The sequence shown here is derived from an EMBL/GenBank/DDBJ whole genome shotgun (WGS) entry which is preliminary data.</text>
</comment>
<dbReference type="Proteomes" id="UP000094501">
    <property type="component" value="Unassembled WGS sequence"/>
</dbReference>